<evidence type="ECO:0000256" key="3">
    <source>
        <dbReference type="ARBA" id="ARBA00022989"/>
    </source>
</evidence>
<feature type="transmembrane region" description="Helical" evidence="5">
    <location>
        <begin position="17"/>
        <end position="38"/>
    </location>
</feature>
<evidence type="ECO:0000256" key="4">
    <source>
        <dbReference type="ARBA" id="ARBA00023136"/>
    </source>
</evidence>
<keyword evidence="4 5" id="KW-0472">Membrane</keyword>
<reference evidence="6" key="1">
    <citation type="submission" date="2020-10" db="EMBL/GenBank/DDBJ databases">
        <authorList>
            <person name="Gilroy R."/>
        </authorList>
    </citation>
    <scope>NUCLEOTIDE SEQUENCE</scope>
    <source>
        <strain evidence="6">4920</strain>
    </source>
</reference>
<keyword evidence="2 5" id="KW-0812">Transmembrane</keyword>
<protein>
    <submittedName>
        <fullName evidence="6">Phage holin family protein</fullName>
    </submittedName>
</protein>
<evidence type="ECO:0000313" key="6">
    <source>
        <dbReference type="EMBL" id="HIV02290.1"/>
    </source>
</evidence>
<dbReference type="AlphaFoldDB" id="A0A9D1SZA3"/>
<comment type="caution">
    <text evidence="6">The sequence shown here is derived from an EMBL/GenBank/DDBJ whole genome shotgun (WGS) entry which is preliminary data.</text>
</comment>
<evidence type="ECO:0000256" key="5">
    <source>
        <dbReference type="SAM" id="Phobius"/>
    </source>
</evidence>
<organism evidence="6 7">
    <name type="scientific">Candidatus Aphodoplasma excrementigallinarum</name>
    <dbReference type="NCBI Taxonomy" id="2840673"/>
    <lineage>
        <taxon>Bacteria</taxon>
        <taxon>Bacillati</taxon>
        <taxon>Bacillota</taxon>
        <taxon>Clostridia</taxon>
        <taxon>Eubacteriales</taxon>
        <taxon>Candidatus Aphodoplasma</taxon>
    </lineage>
</organism>
<gene>
    <name evidence="6" type="ORF">IAC74_01850</name>
</gene>
<dbReference type="GO" id="GO:0016020">
    <property type="term" value="C:membrane"/>
    <property type="evidence" value="ECO:0007669"/>
    <property type="project" value="UniProtKB-SubCell"/>
</dbReference>
<dbReference type="NCBIfam" id="TIGR01593">
    <property type="entry name" value="holin_tox_secr"/>
    <property type="match status" value="1"/>
</dbReference>
<dbReference type="InterPro" id="IPR006480">
    <property type="entry name" value="Phage_holin_4_1"/>
</dbReference>
<proteinExistence type="predicted"/>
<sequence>MEELMNLFQGFSVNVNLLWYALGILMVCDFGTGIAKAYKIDSQVSSSKLRDGGFKKCGMLAVAMLGVGLSHLFGDTKFLIANGIVAYYVYTELVSVVENLGALGVPLPPLIKNIAGKGKSA</sequence>
<reference evidence="6" key="2">
    <citation type="journal article" date="2021" name="PeerJ">
        <title>Extensive microbial diversity within the chicken gut microbiome revealed by metagenomics and culture.</title>
        <authorList>
            <person name="Gilroy R."/>
            <person name="Ravi A."/>
            <person name="Getino M."/>
            <person name="Pursley I."/>
            <person name="Horton D.L."/>
            <person name="Alikhan N.F."/>
            <person name="Baker D."/>
            <person name="Gharbi K."/>
            <person name="Hall N."/>
            <person name="Watson M."/>
            <person name="Adriaenssens E.M."/>
            <person name="Foster-Nyarko E."/>
            <person name="Jarju S."/>
            <person name="Secka A."/>
            <person name="Antonio M."/>
            <person name="Oren A."/>
            <person name="Chaudhuri R.R."/>
            <person name="La Ragione R."/>
            <person name="Hildebrand F."/>
            <person name="Pallen M.J."/>
        </authorList>
    </citation>
    <scope>NUCLEOTIDE SEQUENCE</scope>
    <source>
        <strain evidence="6">4920</strain>
    </source>
</reference>
<dbReference type="Proteomes" id="UP000886743">
    <property type="component" value="Unassembled WGS sequence"/>
</dbReference>
<comment type="subcellular location">
    <subcellularLocation>
        <location evidence="1">Membrane</location>
        <topology evidence="1">Multi-pass membrane protein</topology>
    </subcellularLocation>
</comment>
<evidence type="ECO:0000256" key="2">
    <source>
        <dbReference type="ARBA" id="ARBA00022692"/>
    </source>
</evidence>
<evidence type="ECO:0000313" key="7">
    <source>
        <dbReference type="Proteomes" id="UP000886743"/>
    </source>
</evidence>
<dbReference type="EMBL" id="DVOF01000056">
    <property type="protein sequence ID" value="HIV02290.1"/>
    <property type="molecule type" value="Genomic_DNA"/>
</dbReference>
<feature type="transmembrane region" description="Helical" evidence="5">
    <location>
        <begin position="59"/>
        <end position="90"/>
    </location>
</feature>
<name>A0A9D1SZA3_9FIRM</name>
<keyword evidence="3 5" id="KW-1133">Transmembrane helix</keyword>
<dbReference type="Pfam" id="PF05105">
    <property type="entry name" value="Phage_holin_4_1"/>
    <property type="match status" value="1"/>
</dbReference>
<accession>A0A9D1SZA3</accession>
<evidence type="ECO:0000256" key="1">
    <source>
        <dbReference type="ARBA" id="ARBA00004141"/>
    </source>
</evidence>